<evidence type="ECO:0000313" key="2">
    <source>
        <dbReference type="Proteomes" id="UP000325945"/>
    </source>
</evidence>
<protein>
    <submittedName>
        <fullName evidence="1">Uncharacterized protein</fullName>
    </submittedName>
</protein>
<name>A0A5N6X358_9EURO</name>
<accession>A0A5N6X358</accession>
<sequence length="85" mass="9671">MTCLPRSAPANGVLQRRPEEVDLQLNRIRNVIGIGVDGWTPPDAHEAACSRARQMKVDGLASLDAEYEREMTDRHWPFDDHNEDE</sequence>
<keyword evidence="2" id="KW-1185">Reference proteome</keyword>
<reference evidence="2" key="1">
    <citation type="submission" date="2019-04" db="EMBL/GenBank/DDBJ databases">
        <title>Friends and foes A comparative genomics studyof 23 Aspergillus species from section Flavi.</title>
        <authorList>
            <consortium name="DOE Joint Genome Institute"/>
            <person name="Kjaerbolling I."/>
            <person name="Vesth T."/>
            <person name="Frisvad J.C."/>
            <person name="Nybo J.L."/>
            <person name="Theobald S."/>
            <person name="Kildgaard S."/>
            <person name="Isbrandt T."/>
            <person name="Kuo A."/>
            <person name="Sato A."/>
            <person name="Lyhne E.K."/>
            <person name="Kogle M.E."/>
            <person name="Wiebenga A."/>
            <person name="Kun R.S."/>
            <person name="Lubbers R.J."/>
            <person name="Makela M.R."/>
            <person name="Barry K."/>
            <person name="Chovatia M."/>
            <person name="Clum A."/>
            <person name="Daum C."/>
            <person name="Haridas S."/>
            <person name="He G."/>
            <person name="LaButti K."/>
            <person name="Lipzen A."/>
            <person name="Mondo S."/>
            <person name="Riley R."/>
            <person name="Salamov A."/>
            <person name="Simmons B.A."/>
            <person name="Magnuson J.K."/>
            <person name="Henrissat B."/>
            <person name="Mortensen U.H."/>
            <person name="Larsen T.O."/>
            <person name="Devries R.P."/>
            <person name="Grigoriev I.V."/>
            <person name="Machida M."/>
            <person name="Baker S.E."/>
            <person name="Andersen M.R."/>
        </authorList>
    </citation>
    <scope>NUCLEOTIDE SEQUENCE [LARGE SCALE GENOMIC DNA]</scope>
    <source>
        <strain evidence="2">CBS 130017</strain>
    </source>
</reference>
<gene>
    <name evidence="1" type="ORF">BDV39DRAFT_204675</name>
</gene>
<dbReference type="Proteomes" id="UP000325945">
    <property type="component" value="Unassembled WGS sequence"/>
</dbReference>
<evidence type="ECO:0000313" key="1">
    <source>
        <dbReference type="EMBL" id="KAE8327657.1"/>
    </source>
</evidence>
<organism evidence="1 2">
    <name type="scientific">Aspergillus sergii</name>
    <dbReference type="NCBI Taxonomy" id="1034303"/>
    <lineage>
        <taxon>Eukaryota</taxon>
        <taxon>Fungi</taxon>
        <taxon>Dikarya</taxon>
        <taxon>Ascomycota</taxon>
        <taxon>Pezizomycotina</taxon>
        <taxon>Eurotiomycetes</taxon>
        <taxon>Eurotiomycetidae</taxon>
        <taxon>Eurotiales</taxon>
        <taxon>Aspergillaceae</taxon>
        <taxon>Aspergillus</taxon>
        <taxon>Aspergillus subgen. Circumdati</taxon>
    </lineage>
</organism>
<proteinExistence type="predicted"/>
<dbReference type="EMBL" id="ML741790">
    <property type="protein sequence ID" value="KAE8327657.1"/>
    <property type="molecule type" value="Genomic_DNA"/>
</dbReference>
<dbReference type="AlphaFoldDB" id="A0A5N6X358"/>